<evidence type="ECO:0008006" key="4">
    <source>
        <dbReference type="Google" id="ProtNLM"/>
    </source>
</evidence>
<dbReference type="Proteomes" id="UP001205035">
    <property type="component" value="Unassembled WGS sequence"/>
</dbReference>
<dbReference type="AlphaFoldDB" id="A0AAJ1FGW1"/>
<keyword evidence="1" id="KW-0732">Signal</keyword>
<dbReference type="EMBL" id="JANGBQ010000021">
    <property type="protein sequence ID" value="MCQ5083731.1"/>
    <property type="molecule type" value="Genomic_DNA"/>
</dbReference>
<feature type="chain" id="PRO_5042618267" description="GLPGLI family protein" evidence="1">
    <location>
        <begin position="20"/>
        <end position="182"/>
    </location>
</feature>
<dbReference type="RefSeq" id="WP_118406211.1">
    <property type="nucleotide sequence ID" value="NZ_JANGBQ010000021.1"/>
</dbReference>
<evidence type="ECO:0000313" key="3">
    <source>
        <dbReference type="Proteomes" id="UP001205035"/>
    </source>
</evidence>
<proteinExistence type="predicted"/>
<sequence length="182" mass="21617">MKHFICLCIGMLMYWNANAQYNIKGYNVAINDSYYDFGTAYLKSPLGEQTKGRLRVYFYKKRLPMMMYQFLYNGEILTQDIVHLDDSYISSNMITRDGIYGEYIVVRWHPHFDWRYNGYLKFGFENSVKEAQYIPYNIEISSPNGVIYALYSVNTGVTKIQEQSAPERAMDYLKKIYNEYFK</sequence>
<name>A0AAJ1FGW1_9BACT</name>
<evidence type="ECO:0000256" key="1">
    <source>
        <dbReference type="SAM" id="SignalP"/>
    </source>
</evidence>
<organism evidence="2 3">
    <name type="scientific">Alistipes onderdonkii</name>
    <dbReference type="NCBI Taxonomy" id="328813"/>
    <lineage>
        <taxon>Bacteria</taxon>
        <taxon>Pseudomonadati</taxon>
        <taxon>Bacteroidota</taxon>
        <taxon>Bacteroidia</taxon>
        <taxon>Bacteroidales</taxon>
        <taxon>Rikenellaceae</taxon>
        <taxon>Alistipes</taxon>
    </lineage>
</organism>
<feature type="signal peptide" evidence="1">
    <location>
        <begin position="1"/>
        <end position="19"/>
    </location>
</feature>
<evidence type="ECO:0000313" key="2">
    <source>
        <dbReference type="EMBL" id="MCQ5083731.1"/>
    </source>
</evidence>
<comment type="caution">
    <text evidence="2">The sequence shown here is derived from an EMBL/GenBank/DDBJ whole genome shotgun (WGS) entry which is preliminary data.</text>
</comment>
<gene>
    <name evidence="2" type="ORF">NE651_12645</name>
</gene>
<protein>
    <recommendedName>
        <fullName evidence="4">GLPGLI family protein</fullName>
    </recommendedName>
</protein>
<accession>A0AAJ1FGW1</accession>
<reference evidence="2" key="1">
    <citation type="submission" date="2022-06" db="EMBL/GenBank/DDBJ databases">
        <title>Isolation of gut microbiota from human fecal samples.</title>
        <authorList>
            <person name="Pamer E.G."/>
            <person name="Barat B."/>
            <person name="Waligurski E."/>
            <person name="Medina S."/>
            <person name="Paddock L."/>
            <person name="Mostad J."/>
        </authorList>
    </citation>
    <scope>NUCLEOTIDE SEQUENCE</scope>
    <source>
        <strain evidence="2">DFI.6.22</strain>
    </source>
</reference>